<feature type="transmembrane region" description="Helical" evidence="3">
    <location>
        <begin position="12"/>
        <end position="30"/>
    </location>
</feature>
<proteinExistence type="predicted"/>
<keyword evidence="1" id="KW-0479">Metal-binding</keyword>
<dbReference type="InterPro" id="IPR044680">
    <property type="entry name" value="EX1/2"/>
</dbReference>
<dbReference type="AlphaFoldDB" id="A0A151SCI0"/>
<accession>A0A151SCI0</accession>
<dbReference type="InterPro" id="IPR001841">
    <property type="entry name" value="Znf_RING"/>
</dbReference>
<feature type="region of interest" description="Disordered" evidence="2">
    <location>
        <begin position="547"/>
        <end position="594"/>
    </location>
</feature>
<dbReference type="Gene3D" id="3.30.40.10">
    <property type="entry name" value="Zinc/RING finger domain, C3HC4 (zinc finger)"/>
    <property type="match status" value="1"/>
</dbReference>
<evidence type="ECO:0000313" key="5">
    <source>
        <dbReference type="EMBL" id="KYP52478.1"/>
    </source>
</evidence>
<dbReference type="InterPro" id="IPR013083">
    <property type="entry name" value="Znf_RING/FYVE/PHD"/>
</dbReference>
<evidence type="ECO:0000256" key="1">
    <source>
        <dbReference type="PROSITE-ProRule" id="PRU00175"/>
    </source>
</evidence>
<feature type="domain" description="RING-type" evidence="4">
    <location>
        <begin position="234"/>
        <end position="275"/>
    </location>
</feature>
<keyword evidence="6" id="KW-1185">Reference proteome</keyword>
<dbReference type="SMART" id="SM00184">
    <property type="entry name" value="RING"/>
    <property type="match status" value="1"/>
</dbReference>
<evidence type="ECO:0000313" key="6">
    <source>
        <dbReference type="Proteomes" id="UP000075243"/>
    </source>
</evidence>
<feature type="transmembrane region" description="Helical" evidence="3">
    <location>
        <begin position="42"/>
        <end position="60"/>
    </location>
</feature>
<keyword evidence="1" id="KW-0863">Zinc-finger</keyword>
<dbReference type="PANTHER" id="PTHR33917:SF2">
    <property type="entry name" value="PROTEIN EXECUTER 2, CHLOROPLASTIC"/>
    <property type="match status" value="1"/>
</dbReference>
<dbReference type="SUPFAM" id="SSF57850">
    <property type="entry name" value="RING/U-box"/>
    <property type="match status" value="1"/>
</dbReference>
<dbReference type="PANTHER" id="PTHR33917">
    <property type="entry name" value="PROTEIN EXECUTER 1, CHLOROPLASTIC"/>
    <property type="match status" value="1"/>
</dbReference>
<dbReference type="CDD" id="cd23118">
    <property type="entry name" value="RING-H2_SIS3"/>
    <property type="match status" value="1"/>
</dbReference>
<dbReference type="OMA" id="SSLEWDW"/>
<keyword evidence="3" id="KW-1133">Transmembrane helix</keyword>
<evidence type="ECO:0000256" key="2">
    <source>
        <dbReference type="SAM" id="MobiDB-lite"/>
    </source>
</evidence>
<evidence type="ECO:0000256" key="3">
    <source>
        <dbReference type="SAM" id="Phobius"/>
    </source>
</evidence>
<dbReference type="PROSITE" id="PS50089">
    <property type="entry name" value="ZF_RING_2"/>
    <property type="match status" value="1"/>
</dbReference>
<name>A0A151SCI0_CAJCA</name>
<dbReference type="GO" id="GO:0042651">
    <property type="term" value="C:thylakoid membrane"/>
    <property type="evidence" value="ECO:0007669"/>
    <property type="project" value="TreeGrafter"/>
</dbReference>
<organism evidence="5 6">
    <name type="scientific">Cajanus cajan</name>
    <name type="common">Pigeon pea</name>
    <name type="synonym">Cajanus indicus</name>
    <dbReference type="NCBI Taxonomy" id="3821"/>
    <lineage>
        <taxon>Eukaryota</taxon>
        <taxon>Viridiplantae</taxon>
        <taxon>Streptophyta</taxon>
        <taxon>Embryophyta</taxon>
        <taxon>Tracheophyta</taxon>
        <taxon>Spermatophyta</taxon>
        <taxon>Magnoliopsida</taxon>
        <taxon>eudicotyledons</taxon>
        <taxon>Gunneridae</taxon>
        <taxon>Pentapetalae</taxon>
        <taxon>rosids</taxon>
        <taxon>fabids</taxon>
        <taxon>Fabales</taxon>
        <taxon>Fabaceae</taxon>
        <taxon>Papilionoideae</taxon>
        <taxon>50 kb inversion clade</taxon>
        <taxon>NPAAA clade</taxon>
        <taxon>indigoferoid/millettioid clade</taxon>
        <taxon>Phaseoleae</taxon>
        <taxon>Cajanus</taxon>
    </lineage>
</organism>
<dbReference type="GO" id="GO:0010343">
    <property type="term" value="P:singlet oxygen-mediated programmed cell death"/>
    <property type="evidence" value="ECO:0007669"/>
    <property type="project" value="InterPro"/>
</dbReference>
<protein>
    <recommendedName>
        <fullName evidence="4">RING-type domain-containing protein</fullName>
    </recommendedName>
</protein>
<dbReference type="Pfam" id="PF12014">
    <property type="entry name" value="Cyclin_D1_bind"/>
    <property type="match status" value="1"/>
</dbReference>
<keyword evidence="1" id="KW-0862">Zinc</keyword>
<feature type="transmembrane region" description="Helical" evidence="3">
    <location>
        <begin position="124"/>
        <end position="146"/>
    </location>
</feature>
<dbReference type="Gramene" id="C.cajan_24926.t">
    <property type="protein sequence ID" value="C.cajan_24926.t"/>
    <property type="gene ID" value="C.cajan_24926"/>
</dbReference>
<dbReference type="Proteomes" id="UP000075243">
    <property type="component" value="Unassembled WGS sequence"/>
</dbReference>
<keyword evidence="3" id="KW-0812">Transmembrane</keyword>
<gene>
    <name evidence="5" type="ORF">KK1_025598</name>
</gene>
<feature type="region of interest" description="Disordered" evidence="2">
    <location>
        <begin position="625"/>
        <end position="665"/>
    </location>
</feature>
<evidence type="ECO:0000259" key="4">
    <source>
        <dbReference type="PROSITE" id="PS50089"/>
    </source>
</evidence>
<dbReference type="Pfam" id="PF13639">
    <property type="entry name" value="zf-RING_2"/>
    <property type="match status" value="1"/>
</dbReference>
<sequence length="949" mass="106193">MAIRGVNFKWFDGFFLSMLAASIAIVAINWKRYQSCRYPLHIWIVVDYATVFTFRLLMFVDNGLASGMGLDFGWPQRYARFCGRVVVLSILALLLYPFLWAWTIIGSLWFSNTKVCLPGGGQKWGFLIWLVFSYCGLLCIACMAMGKWLKRRQAHLLGAQEGIPVSSFGVVVEMIRVPDWAFEAAGQETRSMAQDAAYHPGLYLTPAQREAVEALIQELPSFRLNAIPTNCSECLICLEEFHVGNQVRGLPCAHNFHVECIDEWLRLNVNCPRCRCSVFPNLDLSALSNIRTESEQSSATAVTSRHVTDQASSQSYLLRLQGILRPVCAEIAGPVAISISISTSSFDFHPKKPPSSSLLGLAHSSQPNLSISSRRNRNNTTLCCRCTLNSDDTSHNWDWNRWCRHFSEIEQAENFASVLKFQLDDAIEKEDFQEAVKLKRAIAEATSKDTVAEIFAIDDERYHDASRLCKNTGSGLVGWWVGYSKTSDDPFGRIIHISPGMGRFIGKSYSPRQLITASTGTPIFEIYVVKKEDDTYHMQVVYLRQAKGKSRKNPPSIPAKGPSKPEVENASSVEVDEHEEKVERNDEKNSNIEGATEEGIKSVINFLKEKIPGLKVKVMNVNVEEEATEDNEEDSNKTGSSENHEEVVNNLDEPDGVTLERDGDATEEEKDLDMKLFIGGVVHNNEDTPVKDEFIRLPAVINNMEKDSFVFHFSSKNLDYGIKDDKVPDIKVAALAAQGVSELMPPDVAKAFWSSDKVSSKVSKSMREIVKLAISQAQKRTRLSGDTHFSRITSPKGDFDPFDGLYYGAFGPYGIEIVQLKRKFGHWNDVDNENNTSDVGFFEYVEAVKLTGDLNVPAGQVTFRAKIGRGNRTSNRGMYPDELGVVASYKGQGRIADYGFRNPKWVDGELLQLNGKGMGPYMKGADLGFLYVVPEQSFLVLFNRLKLPE</sequence>
<reference evidence="5" key="1">
    <citation type="journal article" date="2012" name="Nat. Biotechnol.">
        <title>Draft genome sequence of pigeonpea (Cajanus cajan), an orphan legume crop of resource-poor farmers.</title>
        <authorList>
            <person name="Varshney R.K."/>
            <person name="Chen W."/>
            <person name="Li Y."/>
            <person name="Bharti A.K."/>
            <person name="Saxena R.K."/>
            <person name="Schlueter J.A."/>
            <person name="Donoghue M.T."/>
            <person name="Azam S."/>
            <person name="Fan G."/>
            <person name="Whaley A.M."/>
            <person name="Farmer A.D."/>
            <person name="Sheridan J."/>
            <person name="Iwata A."/>
            <person name="Tuteja R."/>
            <person name="Penmetsa R.V."/>
            <person name="Wu W."/>
            <person name="Upadhyaya H.D."/>
            <person name="Yang S.P."/>
            <person name="Shah T."/>
            <person name="Saxena K.B."/>
            <person name="Michael T."/>
            <person name="McCombie W.R."/>
            <person name="Yang B."/>
            <person name="Zhang G."/>
            <person name="Yang H."/>
            <person name="Wang J."/>
            <person name="Spillane C."/>
            <person name="Cook D.R."/>
            <person name="May G.D."/>
            <person name="Xu X."/>
            <person name="Jackson S.A."/>
        </authorList>
    </citation>
    <scope>NUCLEOTIDE SEQUENCE [LARGE SCALE GENOMIC DNA]</scope>
</reference>
<dbReference type="EMBL" id="KQ483423">
    <property type="protein sequence ID" value="KYP52478.1"/>
    <property type="molecule type" value="Genomic_DNA"/>
</dbReference>
<dbReference type="GO" id="GO:0008270">
    <property type="term" value="F:zinc ion binding"/>
    <property type="evidence" value="ECO:0007669"/>
    <property type="project" value="UniProtKB-KW"/>
</dbReference>
<feature type="transmembrane region" description="Helical" evidence="3">
    <location>
        <begin position="81"/>
        <end position="104"/>
    </location>
</feature>
<keyword evidence="3" id="KW-0472">Membrane</keyword>
<feature type="compositionally biased region" description="Basic and acidic residues" evidence="2">
    <location>
        <begin position="578"/>
        <end position="590"/>
    </location>
</feature>